<dbReference type="PROSITE" id="PS50206">
    <property type="entry name" value="RHODANESE_3"/>
    <property type="match status" value="1"/>
</dbReference>
<dbReference type="RefSeq" id="WP_211308351.1">
    <property type="nucleotide sequence ID" value="NZ_QTUA01000001.1"/>
</dbReference>
<dbReference type="EMBL" id="QTUA01000001">
    <property type="protein sequence ID" value="REF29633.1"/>
    <property type="molecule type" value="Genomic_DNA"/>
</dbReference>
<dbReference type="SUPFAM" id="SSF52821">
    <property type="entry name" value="Rhodanese/Cell cycle control phosphatase"/>
    <property type="match status" value="1"/>
</dbReference>
<reference evidence="2 3" key="1">
    <citation type="submission" date="2018-08" db="EMBL/GenBank/DDBJ databases">
        <title>Sequencing the genomes of 1000 actinobacteria strains.</title>
        <authorList>
            <person name="Klenk H.-P."/>
        </authorList>
    </citation>
    <scope>NUCLEOTIDE SEQUENCE [LARGE SCALE GENOMIC DNA]</scope>
    <source>
        <strain evidence="2 3">DSM 22967</strain>
    </source>
</reference>
<dbReference type="Proteomes" id="UP000256253">
    <property type="component" value="Unassembled WGS sequence"/>
</dbReference>
<dbReference type="Pfam" id="PF00581">
    <property type="entry name" value="Rhodanese"/>
    <property type="match status" value="1"/>
</dbReference>
<dbReference type="AlphaFoldDB" id="A0A3D9UMG7"/>
<evidence type="ECO:0000313" key="2">
    <source>
        <dbReference type="EMBL" id="REF29633.1"/>
    </source>
</evidence>
<protein>
    <submittedName>
        <fullName evidence="2">Rhodanese-related sulfurtransferase</fullName>
    </submittedName>
</protein>
<dbReference type="CDD" id="cd00158">
    <property type="entry name" value="RHOD"/>
    <property type="match status" value="1"/>
</dbReference>
<keyword evidence="3" id="KW-1185">Reference proteome</keyword>
<evidence type="ECO:0000259" key="1">
    <source>
        <dbReference type="PROSITE" id="PS50206"/>
    </source>
</evidence>
<dbReference type="InterPro" id="IPR001763">
    <property type="entry name" value="Rhodanese-like_dom"/>
</dbReference>
<dbReference type="InterPro" id="IPR036873">
    <property type="entry name" value="Rhodanese-like_dom_sf"/>
</dbReference>
<organism evidence="2 3">
    <name type="scientific">Calidifontibacter indicus</name>
    <dbReference type="NCBI Taxonomy" id="419650"/>
    <lineage>
        <taxon>Bacteria</taxon>
        <taxon>Bacillati</taxon>
        <taxon>Actinomycetota</taxon>
        <taxon>Actinomycetes</taxon>
        <taxon>Micrococcales</taxon>
        <taxon>Dermacoccaceae</taxon>
        <taxon>Calidifontibacter</taxon>
    </lineage>
</organism>
<gene>
    <name evidence="2" type="ORF">DFJ65_0593</name>
</gene>
<dbReference type="PANTHER" id="PTHR44086:SF10">
    <property type="entry name" value="THIOSULFATE SULFURTRANSFERASE_RHODANESE-LIKE DOMAIN-CONTAINING PROTEIN 3"/>
    <property type="match status" value="1"/>
</dbReference>
<accession>A0A3D9UMG7</accession>
<name>A0A3D9UMG7_9MICO</name>
<sequence>MVTGVGIDRLLADAREGLTRVQPDELAARRRDGAFVVDVRPSETRTVEGHVPGAVVIDRLVLEWRLDPTSGASIPDGPGLDDEVIVVCNEGYASSLAARDLQRLGFHRATDLVGGFRAYAAVGGRVQKEPTCVATAVPTTVEANT</sequence>
<dbReference type="GO" id="GO:0004792">
    <property type="term" value="F:thiosulfate-cyanide sulfurtransferase activity"/>
    <property type="evidence" value="ECO:0007669"/>
    <property type="project" value="TreeGrafter"/>
</dbReference>
<evidence type="ECO:0000313" key="3">
    <source>
        <dbReference type="Proteomes" id="UP000256253"/>
    </source>
</evidence>
<feature type="domain" description="Rhodanese" evidence="1">
    <location>
        <begin position="30"/>
        <end position="128"/>
    </location>
</feature>
<keyword evidence="2" id="KW-0808">Transferase</keyword>
<dbReference type="PANTHER" id="PTHR44086">
    <property type="entry name" value="THIOSULFATE SULFURTRANSFERASE RDL2, MITOCHONDRIAL-RELATED"/>
    <property type="match status" value="1"/>
</dbReference>
<dbReference type="Gene3D" id="3.40.250.10">
    <property type="entry name" value="Rhodanese-like domain"/>
    <property type="match status" value="1"/>
</dbReference>
<dbReference type="SMART" id="SM00450">
    <property type="entry name" value="RHOD"/>
    <property type="match status" value="1"/>
</dbReference>
<comment type="caution">
    <text evidence="2">The sequence shown here is derived from an EMBL/GenBank/DDBJ whole genome shotgun (WGS) entry which is preliminary data.</text>
</comment>
<proteinExistence type="predicted"/>